<feature type="transmembrane region" description="Helical" evidence="2">
    <location>
        <begin position="79"/>
        <end position="97"/>
    </location>
</feature>
<keyword evidence="2" id="KW-0472">Membrane</keyword>
<evidence type="ECO:0000256" key="2">
    <source>
        <dbReference type="SAM" id="Phobius"/>
    </source>
</evidence>
<name>A0A4P6K2X1_KTERU</name>
<sequence length="112" mass="12344">MEANTSSTAAQSSVADEHRESFGTAKTENLQDSGLWRILLPAFIIIASLALIAIPLIILVWLLSFTLNPHSPMGPLQLTWLWIVMIIIALFIAGILIRGMFKIFMSQAGNYS</sequence>
<feature type="compositionally biased region" description="Polar residues" evidence="1">
    <location>
        <begin position="1"/>
        <end position="14"/>
    </location>
</feature>
<keyword evidence="4" id="KW-1185">Reference proteome</keyword>
<dbReference type="KEGG" id="kbs:EPA93_41275"/>
<protein>
    <submittedName>
        <fullName evidence="3">Uncharacterized protein</fullName>
    </submittedName>
</protein>
<dbReference type="AlphaFoldDB" id="A0A4P6K2X1"/>
<feature type="region of interest" description="Disordered" evidence="1">
    <location>
        <begin position="1"/>
        <end position="22"/>
    </location>
</feature>
<gene>
    <name evidence="3" type="ORF">EPA93_41275</name>
</gene>
<evidence type="ECO:0000313" key="3">
    <source>
        <dbReference type="EMBL" id="QBD82070.1"/>
    </source>
</evidence>
<dbReference type="OrthoDB" id="164156at2"/>
<evidence type="ECO:0000256" key="1">
    <source>
        <dbReference type="SAM" id="MobiDB-lite"/>
    </source>
</evidence>
<dbReference type="RefSeq" id="WP_129893137.1">
    <property type="nucleotide sequence ID" value="NZ_CP035758.1"/>
</dbReference>
<organism evidence="3 4">
    <name type="scientific">Ktedonosporobacter rubrisoli</name>
    <dbReference type="NCBI Taxonomy" id="2509675"/>
    <lineage>
        <taxon>Bacteria</taxon>
        <taxon>Bacillati</taxon>
        <taxon>Chloroflexota</taxon>
        <taxon>Ktedonobacteria</taxon>
        <taxon>Ktedonobacterales</taxon>
        <taxon>Ktedonosporobacteraceae</taxon>
        <taxon>Ktedonosporobacter</taxon>
    </lineage>
</organism>
<keyword evidence="2" id="KW-0812">Transmembrane</keyword>
<evidence type="ECO:0000313" key="4">
    <source>
        <dbReference type="Proteomes" id="UP000290365"/>
    </source>
</evidence>
<proteinExistence type="predicted"/>
<dbReference type="Proteomes" id="UP000290365">
    <property type="component" value="Chromosome"/>
</dbReference>
<accession>A0A4P6K2X1</accession>
<feature type="transmembrane region" description="Helical" evidence="2">
    <location>
        <begin position="38"/>
        <end position="67"/>
    </location>
</feature>
<dbReference type="EMBL" id="CP035758">
    <property type="protein sequence ID" value="QBD82070.1"/>
    <property type="molecule type" value="Genomic_DNA"/>
</dbReference>
<reference evidence="3 4" key="1">
    <citation type="submission" date="2019-01" db="EMBL/GenBank/DDBJ databases">
        <title>Ktedonosporobacter rubrisoli SCAWS-G2.</title>
        <authorList>
            <person name="Huang Y."/>
            <person name="Yan B."/>
        </authorList>
    </citation>
    <scope>NUCLEOTIDE SEQUENCE [LARGE SCALE GENOMIC DNA]</scope>
    <source>
        <strain evidence="3 4">SCAWS-G2</strain>
    </source>
</reference>
<keyword evidence="2" id="KW-1133">Transmembrane helix</keyword>